<feature type="region of interest" description="Disordered" evidence="1">
    <location>
        <begin position="145"/>
        <end position="164"/>
    </location>
</feature>
<keyword evidence="3" id="KW-1185">Reference proteome</keyword>
<dbReference type="PANTHER" id="PTHR40462:SF1">
    <property type="entry name" value="EXPRESSED PROTEIN"/>
    <property type="match status" value="1"/>
</dbReference>
<accession>A0A4S8MUF3</accession>
<dbReference type="OrthoDB" id="3050608at2759"/>
<protein>
    <submittedName>
        <fullName evidence="2">Uncharacterized protein</fullName>
    </submittedName>
</protein>
<evidence type="ECO:0000313" key="2">
    <source>
        <dbReference type="EMBL" id="THV06847.1"/>
    </source>
</evidence>
<proteinExistence type="predicted"/>
<evidence type="ECO:0000313" key="3">
    <source>
        <dbReference type="Proteomes" id="UP000297245"/>
    </source>
</evidence>
<dbReference type="AlphaFoldDB" id="A0A4S8MUF3"/>
<feature type="region of interest" description="Disordered" evidence="1">
    <location>
        <begin position="1"/>
        <end position="67"/>
    </location>
</feature>
<organism evidence="2 3">
    <name type="scientific">Dendrothele bispora (strain CBS 962.96)</name>
    <dbReference type="NCBI Taxonomy" id="1314807"/>
    <lineage>
        <taxon>Eukaryota</taxon>
        <taxon>Fungi</taxon>
        <taxon>Dikarya</taxon>
        <taxon>Basidiomycota</taxon>
        <taxon>Agaricomycotina</taxon>
        <taxon>Agaricomycetes</taxon>
        <taxon>Agaricomycetidae</taxon>
        <taxon>Agaricales</taxon>
        <taxon>Agaricales incertae sedis</taxon>
        <taxon>Dendrothele</taxon>
    </lineage>
</organism>
<evidence type="ECO:0000256" key="1">
    <source>
        <dbReference type="SAM" id="MobiDB-lite"/>
    </source>
</evidence>
<sequence>MSEEHQAQQVPVPPPKEEGLLEKLGLGHGQPVPPPPPPKEESLLDKLGSSFGHKRVEEEPPKPQTLGDKIQATLQHAHGDDDKKIEEKKGFMAKMKVALGGQEEEVDEDALDKAIDFVQEHVLHQGPQKDEGFIERLKDEQLASAIRKQYKHSTGHEFPAHKKH</sequence>
<dbReference type="PANTHER" id="PTHR40462">
    <property type="entry name" value="CHROMOSOME 1, WHOLE GENOME SHOTGUN SEQUENCE"/>
    <property type="match status" value="1"/>
</dbReference>
<gene>
    <name evidence="2" type="ORF">K435DRAFT_644410</name>
</gene>
<dbReference type="Proteomes" id="UP000297245">
    <property type="component" value="Unassembled WGS sequence"/>
</dbReference>
<reference evidence="2 3" key="1">
    <citation type="journal article" date="2019" name="Nat. Ecol. Evol.">
        <title>Megaphylogeny resolves global patterns of mushroom evolution.</title>
        <authorList>
            <person name="Varga T."/>
            <person name="Krizsan K."/>
            <person name="Foldi C."/>
            <person name="Dima B."/>
            <person name="Sanchez-Garcia M."/>
            <person name="Sanchez-Ramirez S."/>
            <person name="Szollosi G.J."/>
            <person name="Szarkandi J.G."/>
            <person name="Papp V."/>
            <person name="Albert L."/>
            <person name="Andreopoulos W."/>
            <person name="Angelini C."/>
            <person name="Antonin V."/>
            <person name="Barry K.W."/>
            <person name="Bougher N.L."/>
            <person name="Buchanan P."/>
            <person name="Buyck B."/>
            <person name="Bense V."/>
            <person name="Catcheside P."/>
            <person name="Chovatia M."/>
            <person name="Cooper J."/>
            <person name="Damon W."/>
            <person name="Desjardin D."/>
            <person name="Finy P."/>
            <person name="Geml J."/>
            <person name="Haridas S."/>
            <person name="Hughes K."/>
            <person name="Justo A."/>
            <person name="Karasinski D."/>
            <person name="Kautmanova I."/>
            <person name="Kiss B."/>
            <person name="Kocsube S."/>
            <person name="Kotiranta H."/>
            <person name="LaButti K.M."/>
            <person name="Lechner B.E."/>
            <person name="Liimatainen K."/>
            <person name="Lipzen A."/>
            <person name="Lukacs Z."/>
            <person name="Mihaltcheva S."/>
            <person name="Morgado L.N."/>
            <person name="Niskanen T."/>
            <person name="Noordeloos M.E."/>
            <person name="Ohm R.A."/>
            <person name="Ortiz-Santana B."/>
            <person name="Ovrebo C."/>
            <person name="Racz N."/>
            <person name="Riley R."/>
            <person name="Savchenko A."/>
            <person name="Shiryaev A."/>
            <person name="Soop K."/>
            <person name="Spirin V."/>
            <person name="Szebenyi C."/>
            <person name="Tomsovsky M."/>
            <person name="Tulloss R.E."/>
            <person name="Uehling J."/>
            <person name="Grigoriev I.V."/>
            <person name="Vagvolgyi C."/>
            <person name="Papp T."/>
            <person name="Martin F.M."/>
            <person name="Miettinen O."/>
            <person name="Hibbett D.S."/>
            <person name="Nagy L.G."/>
        </authorList>
    </citation>
    <scope>NUCLEOTIDE SEQUENCE [LARGE SCALE GENOMIC DNA]</scope>
    <source>
        <strain evidence="2 3">CBS 962.96</strain>
    </source>
</reference>
<dbReference type="EMBL" id="ML179040">
    <property type="protein sequence ID" value="THV06847.1"/>
    <property type="molecule type" value="Genomic_DNA"/>
</dbReference>
<feature type="compositionally biased region" description="Basic and acidic residues" evidence="1">
    <location>
        <begin position="154"/>
        <end position="164"/>
    </location>
</feature>
<name>A0A4S8MUF3_DENBC</name>